<dbReference type="CDD" id="cd07377">
    <property type="entry name" value="WHTH_GntR"/>
    <property type="match status" value="1"/>
</dbReference>
<evidence type="ECO:0000256" key="2">
    <source>
        <dbReference type="ARBA" id="ARBA00023125"/>
    </source>
</evidence>
<dbReference type="GO" id="GO:0003700">
    <property type="term" value="F:DNA-binding transcription factor activity"/>
    <property type="evidence" value="ECO:0007669"/>
    <property type="project" value="InterPro"/>
</dbReference>
<dbReference type="AlphaFoldDB" id="A0A1B9AGJ7"/>
<protein>
    <submittedName>
        <fullName evidence="5">GntR family transcriptional regulator</fullName>
    </submittedName>
</protein>
<feature type="domain" description="HTH gntR-type" evidence="4">
    <location>
        <begin position="10"/>
        <end position="78"/>
    </location>
</feature>
<dbReference type="SMART" id="SM00345">
    <property type="entry name" value="HTH_GNTR"/>
    <property type="match status" value="1"/>
</dbReference>
<dbReference type="InterPro" id="IPR000524">
    <property type="entry name" value="Tscrpt_reg_HTH_GntR"/>
</dbReference>
<name>A0A1B9AGJ7_9BACI</name>
<keyword evidence="6" id="KW-1185">Reference proteome</keyword>
<dbReference type="EMBL" id="MAYT01000029">
    <property type="protein sequence ID" value="OCA82927.1"/>
    <property type="molecule type" value="Genomic_DNA"/>
</dbReference>
<evidence type="ECO:0000313" key="6">
    <source>
        <dbReference type="Proteomes" id="UP000092578"/>
    </source>
</evidence>
<evidence type="ECO:0000256" key="1">
    <source>
        <dbReference type="ARBA" id="ARBA00023015"/>
    </source>
</evidence>
<dbReference type="RefSeq" id="WP_065411798.1">
    <property type="nucleotide sequence ID" value="NZ_MAYT01000029.1"/>
</dbReference>
<comment type="caution">
    <text evidence="5">The sequence shown here is derived from an EMBL/GenBank/DDBJ whole genome shotgun (WGS) entry which is preliminary data.</text>
</comment>
<keyword evidence="3" id="KW-0804">Transcription</keyword>
<dbReference type="Gene3D" id="1.10.10.10">
    <property type="entry name" value="Winged helix-like DNA-binding domain superfamily/Winged helix DNA-binding domain"/>
    <property type="match status" value="1"/>
</dbReference>
<evidence type="ECO:0000256" key="3">
    <source>
        <dbReference type="ARBA" id="ARBA00023163"/>
    </source>
</evidence>
<dbReference type="SUPFAM" id="SSF46785">
    <property type="entry name" value="Winged helix' DNA-binding domain"/>
    <property type="match status" value="1"/>
</dbReference>
<dbReference type="InterPro" id="IPR036390">
    <property type="entry name" value="WH_DNA-bd_sf"/>
</dbReference>
<dbReference type="GO" id="GO:0003677">
    <property type="term" value="F:DNA binding"/>
    <property type="evidence" value="ECO:0007669"/>
    <property type="project" value="UniProtKB-KW"/>
</dbReference>
<dbReference type="PANTHER" id="PTHR38445:SF9">
    <property type="entry name" value="HTH-TYPE TRANSCRIPTIONAL REPRESSOR YTRA"/>
    <property type="match status" value="1"/>
</dbReference>
<gene>
    <name evidence="5" type="ORF">A8F95_14490</name>
</gene>
<sequence>MFTIDTRSRVPIYEQLMSKLKELIIREVWREDEQLPSVRSLAQDLTINPNTIQKAYRELEREGYIYSVPGKGSFVAPVKKEISEERMMVLKKELERVVGEILFLGVSKEDVIRLIEKMEMPERENEDDHS</sequence>
<accession>A0A1B9AGJ7</accession>
<dbReference type="PANTHER" id="PTHR38445">
    <property type="entry name" value="HTH-TYPE TRANSCRIPTIONAL REPRESSOR YTRA"/>
    <property type="match status" value="1"/>
</dbReference>
<keyword evidence="1" id="KW-0805">Transcription regulation</keyword>
<keyword evidence="2" id="KW-0238">DNA-binding</keyword>
<reference evidence="6" key="1">
    <citation type="submission" date="2016-05" db="EMBL/GenBank/DDBJ databases">
        <authorList>
            <person name="Liu B."/>
            <person name="Wang J."/>
            <person name="Zhu Y."/>
            <person name="Liu G."/>
            <person name="Chen Q."/>
            <person name="Chen Z."/>
            <person name="Lan J."/>
            <person name="Che J."/>
            <person name="Ge C."/>
            <person name="Shi H."/>
            <person name="Pan Z."/>
            <person name="Liu X."/>
        </authorList>
    </citation>
    <scope>NUCLEOTIDE SEQUENCE [LARGE SCALE GENOMIC DNA]</scope>
    <source>
        <strain evidence="6">FJAT-27215</strain>
    </source>
</reference>
<dbReference type="PROSITE" id="PS50949">
    <property type="entry name" value="HTH_GNTR"/>
    <property type="match status" value="1"/>
</dbReference>
<dbReference type="Pfam" id="PF00392">
    <property type="entry name" value="GntR"/>
    <property type="match status" value="1"/>
</dbReference>
<evidence type="ECO:0000313" key="5">
    <source>
        <dbReference type="EMBL" id="OCA82927.1"/>
    </source>
</evidence>
<evidence type="ECO:0000259" key="4">
    <source>
        <dbReference type="PROSITE" id="PS50949"/>
    </source>
</evidence>
<proteinExistence type="predicted"/>
<dbReference type="InterPro" id="IPR036388">
    <property type="entry name" value="WH-like_DNA-bd_sf"/>
</dbReference>
<organism evidence="5 6">
    <name type="scientific">Pseudobacillus wudalianchiensis</name>
    <dbReference type="NCBI Taxonomy" id="1743143"/>
    <lineage>
        <taxon>Bacteria</taxon>
        <taxon>Bacillati</taxon>
        <taxon>Bacillota</taxon>
        <taxon>Bacilli</taxon>
        <taxon>Bacillales</taxon>
        <taxon>Bacillaceae</taxon>
        <taxon>Pseudobacillus</taxon>
    </lineage>
</organism>
<dbReference type="Proteomes" id="UP000092578">
    <property type="component" value="Unassembled WGS sequence"/>
</dbReference>